<feature type="domain" description="Zeta toxin" evidence="8">
    <location>
        <begin position="21"/>
        <end position="214"/>
    </location>
</feature>
<comment type="similarity">
    <text evidence="1">Belongs to the zeta toxin family.</text>
</comment>
<sequence>MTEPVGSDAWLAQVFDADARDELFTGHAPDQAAPVLVLLGGQPAAGKTRAQQVILREHAADDLVEITGDDLREYHPDYARLADHAPLEMPAATAPVSGGLVSPALDHALAHRYSVLLEGTFRDAGMVTATATRFATAGYRVEVVAVATPAAVSRLSAEMRSLDAGYPAVGRWTPPQAHESALAGSADVVAALEALPHVQRVQVFSRERLLFDNSRTDAGEWQRPAEAAAALRREQHRPLDVREAFDWLQGYAAVFAKAQARPGYLGSETAPAYVRLQRDAQTMIRTLSQTLGAPLGQLEREQRARRKHLERVFPAGLLPPPRRPAAPPELPDWPEHPGPTSRHEPPSLGR</sequence>
<dbReference type="EC" id="2.7.1.176" evidence="2"/>
<keyword evidence="10" id="KW-1185">Reference proteome</keyword>
<dbReference type="Pfam" id="PF06414">
    <property type="entry name" value="Zeta_toxin"/>
    <property type="match status" value="1"/>
</dbReference>
<dbReference type="InterPro" id="IPR010488">
    <property type="entry name" value="Zeta_toxin_domain"/>
</dbReference>
<evidence type="ECO:0000256" key="1">
    <source>
        <dbReference type="ARBA" id="ARBA00009104"/>
    </source>
</evidence>
<evidence type="ECO:0000313" key="9">
    <source>
        <dbReference type="EMBL" id="MBP2435818.1"/>
    </source>
</evidence>
<evidence type="ECO:0000256" key="2">
    <source>
        <dbReference type="ARBA" id="ARBA00011963"/>
    </source>
</evidence>
<evidence type="ECO:0000259" key="8">
    <source>
        <dbReference type="Pfam" id="PF06414"/>
    </source>
</evidence>
<dbReference type="RefSeq" id="WP_165131855.1">
    <property type="nucleotide sequence ID" value="NZ_CP049253.1"/>
</dbReference>
<dbReference type="EMBL" id="JAGIOL010000001">
    <property type="protein sequence ID" value="MBP2435818.1"/>
    <property type="molecule type" value="Genomic_DNA"/>
</dbReference>
<dbReference type="Proteomes" id="UP001519362">
    <property type="component" value="Unassembled WGS sequence"/>
</dbReference>
<keyword evidence="3" id="KW-0547">Nucleotide-binding</keyword>
<organism evidence="9 10">
    <name type="scientific">Microbacterium amylolyticum</name>
    <dbReference type="NCBI Taxonomy" id="936337"/>
    <lineage>
        <taxon>Bacteria</taxon>
        <taxon>Bacillati</taxon>
        <taxon>Actinomycetota</taxon>
        <taxon>Actinomycetes</taxon>
        <taxon>Micrococcales</taxon>
        <taxon>Microbacteriaceae</taxon>
        <taxon>Microbacterium</taxon>
    </lineage>
</organism>
<feature type="region of interest" description="Disordered" evidence="7">
    <location>
        <begin position="308"/>
        <end position="350"/>
    </location>
</feature>
<dbReference type="InterPro" id="IPR027417">
    <property type="entry name" value="P-loop_NTPase"/>
</dbReference>
<dbReference type="SUPFAM" id="SSF52540">
    <property type="entry name" value="P-loop containing nucleoside triphosphate hydrolases"/>
    <property type="match status" value="1"/>
</dbReference>
<feature type="compositionally biased region" description="Basic and acidic residues" evidence="7">
    <location>
        <begin position="341"/>
        <end position="350"/>
    </location>
</feature>
<comment type="catalytic activity">
    <reaction evidence="6">
        <text>UDP-N-acetyl-alpha-D-glucosamine + ATP = UDP-N-acetyl-alpha-D-glucosamine 3'-phosphate + ADP + H(+)</text>
        <dbReference type="Rhea" id="RHEA:32671"/>
        <dbReference type="ChEBI" id="CHEBI:15378"/>
        <dbReference type="ChEBI" id="CHEBI:30616"/>
        <dbReference type="ChEBI" id="CHEBI:57705"/>
        <dbReference type="ChEBI" id="CHEBI:64353"/>
        <dbReference type="ChEBI" id="CHEBI:456216"/>
        <dbReference type="EC" id="2.7.1.176"/>
    </reaction>
</comment>
<keyword evidence="4" id="KW-0067">ATP-binding</keyword>
<accession>A0ABS4ZFN7</accession>
<gene>
    <name evidence="9" type="ORF">JOF34_000404</name>
</gene>
<evidence type="ECO:0000256" key="5">
    <source>
        <dbReference type="ARBA" id="ARBA00032897"/>
    </source>
</evidence>
<evidence type="ECO:0000256" key="4">
    <source>
        <dbReference type="ARBA" id="ARBA00022840"/>
    </source>
</evidence>
<protein>
    <recommendedName>
        <fullName evidence="5">UDP-N-acetylglucosamine kinase</fullName>
        <ecNumber evidence="2">2.7.1.176</ecNumber>
    </recommendedName>
    <alternativeName>
        <fullName evidence="5">UDP-N-acetylglucosamine kinase</fullName>
    </alternativeName>
</protein>
<dbReference type="Gene3D" id="3.40.50.300">
    <property type="entry name" value="P-loop containing nucleotide triphosphate hydrolases"/>
    <property type="match status" value="1"/>
</dbReference>
<proteinExistence type="inferred from homology"/>
<evidence type="ECO:0000256" key="7">
    <source>
        <dbReference type="SAM" id="MobiDB-lite"/>
    </source>
</evidence>
<comment type="caution">
    <text evidence="9">The sequence shown here is derived from an EMBL/GenBank/DDBJ whole genome shotgun (WGS) entry which is preliminary data.</text>
</comment>
<name>A0ABS4ZFN7_9MICO</name>
<evidence type="ECO:0000256" key="3">
    <source>
        <dbReference type="ARBA" id="ARBA00022741"/>
    </source>
</evidence>
<reference evidence="9 10" key="1">
    <citation type="submission" date="2021-03" db="EMBL/GenBank/DDBJ databases">
        <title>Sequencing the genomes of 1000 actinobacteria strains.</title>
        <authorList>
            <person name="Klenk H.-P."/>
        </authorList>
    </citation>
    <scope>NUCLEOTIDE SEQUENCE [LARGE SCALE GENOMIC DNA]</scope>
    <source>
        <strain evidence="9 10">DSM 24221</strain>
    </source>
</reference>
<evidence type="ECO:0000313" key="10">
    <source>
        <dbReference type="Proteomes" id="UP001519362"/>
    </source>
</evidence>
<evidence type="ECO:0000256" key="6">
    <source>
        <dbReference type="ARBA" id="ARBA00048178"/>
    </source>
</evidence>
<feature type="compositionally biased region" description="Pro residues" evidence="7">
    <location>
        <begin position="317"/>
        <end position="331"/>
    </location>
</feature>